<dbReference type="GO" id="GO:0005886">
    <property type="term" value="C:plasma membrane"/>
    <property type="evidence" value="ECO:0007669"/>
    <property type="project" value="UniProtKB-SubCell"/>
</dbReference>
<reference evidence="15" key="1">
    <citation type="journal article" date="2020" name="mSystems">
        <title>Genome- and Community-Level Interaction Insights into Carbon Utilization and Element Cycling Functions of Hydrothermarchaeota in Hydrothermal Sediment.</title>
        <authorList>
            <person name="Zhou Z."/>
            <person name="Liu Y."/>
            <person name="Xu W."/>
            <person name="Pan J."/>
            <person name="Luo Z.H."/>
            <person name="Li M."/>
        </authorList>
    </citation>
    <scope>NUCLEOTIDE SEQUENCE [LARGE SCALE GENOMIC DNA]</scope>
    <source>
        <strain evidence="15">SpSt-780</strain>
    </source>
</reference>
<evidence type="ECO:0000313" key="15">
    <source>
        <dbReference type="EMBL" id="HGW92650.1"/>
    </source>
</evidence>
<feature type="transmembrane region" description="Helical" evidence="14">
    <location>
        <begin position="419"/>
        <end position="438"/>
    </location>
</feature>
<keyword evidence="14" id="KW-0029">Amino-acid transport</keyword>
<organism evidence="15">
    <name type="scientific">candidate division WOR-3 bacterium</name>
    <dbReference type="NCBI Taxonomy" id="2052148"/>
    <lineage>
        <taxon>Bacteria</taxon>
        <taxon>Bacteria division WOR-3</taxon>
    </lineage>
</organism>
<evidence type="ECO:0000256" key="12">
    <source>
        <dbReference type="ARBA" id="ARBA00033708"/>
    </source>
</evidence>
<evidence type="ECO:0000256" key="10">
    <source>
        <dbReference type="ARBA" id="ARBA00023136"/>
    </source>
</evidence>
<gene>
    <name evidence="15" type="ORF">ENV67_08965</name>
</gene>
<evidence type="ECO:0000256" key="4">
    <source>
        <dbReference type="ARBA" id="ARBA00022475"/>
    </source>
</evidence>
<feature type="transmembrane region" description="Helical" evidence="14">
    <location>
        <begin position="6"/>
        <end position="25"/>
    </location>
</feature>
<feature type="transmembrane region" description="Helical" evidence="14">
    <location>
        <begin position="388"/>
        <end position="412"/>
    </location>
</feature>
<dbReference type="InterPro" id="IPR011851">
    <property type="entry name" value="Na/Pro_symporter"/>
</dbReference>
<feature type="transmembrane region" description="Helical" evidence="14">
    <location>
        <begin position="232"/>
        <end position="252"/>
    </location>
</feature>
<comment type="catalytic activity">
    <reaction evidence="12">
        <text>L-proline(in) + Na(+)(in) = L-proline(out) + Na(+)(out)</text>
        <dbReference type="Rhea" id="RHEA:28967"/>
        <dbReference type="ChEBI" id="CHEBI:29101"/>
        <dbReference type="ChEBI" id="CHEBI:60039"/>
    </reaction>
</comment>
<feature type="transmembrane region" description="Helical" evidence="14">
    <location>
        <begin position="46"/>
        <end position="71"/>
    </location>
</feature>
<keyword evidence="4 14" id="KW-1003">Cell membrane</keyword>
<comment type="subcellular location">
    <subcellularLocation>
        <location evidence="1 14">Cell membrane</location>
        <topology evidence="1 14">Multi-pass membrane protein</topology>
    </subcellularLocation>
</comment>
<comment type="caution">
    <text evidence="15">The sequence shown here is derived from an EMBL/GenBank/DDBJ whole genome shotgun (WGS) entry which is preliminary data.</text>
</comment>
<accession>A0A7C4UHQ5</accession>
<feature type="transmembrane region" description="Helical" evidence="14">
    <location>
        <begin position="123"/>
        <end position="141"/>
    </location>
</feature>
<dbReference type="InterPro" id="IPR001734">
    <property type="entry name" value="Na/solute_symporter"/>
</dbReference>
<evidence type="ECO:0000256" key="6">
    <source>
        <dbReference type="ARBA" id="ARBA00022847"/>
    </source>
</evidence>
<sequence>MMNSIFIYSIVIIIYIFILLIIGFISGKKTKDASDFYLGGRNIGPWVTALSYVAAYFSSVVIIGGGGFGWLYGMSTLWIGSINVFLGTTICWIVLGPRMRRMTHKLNSMTIPDFLKKRYDSDFVLIFSSIVIAIFLIVYNVSMLKGMGHIFEILIGIPYIYGLLISSLIILFYVSIGGYIAVVWTSFIQAWIMGLGLILLTIFTLKNVGGISNAAIELANINKGFVETPGVWGWQGLITYALIVSFGVWGMPQMLVRFYSIKKMSFFKIGTPIATIGTCLALLPYLNGALSRILFPSLKNPDLAIPLLVKNVLNPFGSSVFLAAVLAAGMSTFSSVLIIITGSVVKDFLKDGLKIKYDEKRLVFLSKITTLIVGLISIILAIKPPALILTLTAFSWAIISSTTLWPVFFGLYSKWVTKTGVISSMITGFLVSLIWMALKKPFGIHGFIPGIISGLITITIVSLFTKKYDNDFLEKIFKKEE</sequence>
<protein>
    <recommendedName>
        <fullName evidence="14">Sodium/proline symporter</fullName>
    </recommendedName>
    <alternativeName>
        <fullName evidence="14">Proline permease</fullName>
    </alternativeName>
</protein>
<feature type="transmembrane region" description="Helical" evidence="14">
    <location>
        <begin position="444"/>
        <end position="465"/>
    </location>
</feature>
<name>A0A7C4UHQ5_UNCW3</name>
<dbReference type="CDD" id="cd11475">
    <property type="entry name" value="SLC5sbd_PutP"/>
    <property type="match status" value="1"/>
</dbReference>
<dbReference type="Pfam" id="PF00474">
    <property type="entry name" value="SSF"/>
    <property type="match status" value="1"/>
</dbReference>
<evidence type="ECO:0000256" key="2">
    <source>
        <dbReference type="ARBA" id="ARBA00006434"/>
    </source>
</evidence>
<dbReference type="NCBIfam" id="TIGR00813">
    <property type="entry name" value="sss"/>
    <property type="match status" value="1"/>
</dbReference>
<feature type="transmembrane region" description="Helical" evidence="14">
    <location>
        <begin position="362"/>
        <end position="382"/>
    </location>
</feature>
<dbReference type="InterPro" id="IPR050277">
    <property type="entry name" value="Sodium:Solute_Symporter"/>
</dbReference>
<feature type="transmembrane region" description="Helical" evidence="14">
    <location>
        <begin position="153"/>
        <end position="174"/>
    </location>
</feature>
<feature type="transmembrane region" description="Helical" evidence="14">
    <location>
        <begin position="273"/>
        <end position="295"/>
    </location>
</feature>
<keyword evidence="9 14" id="KW-0406">Ion transport</keyword>
<evidence type="ECO:0000256" key="7">
    <source>
        <dbReference type="ARBA" id="ARBA00022989"/>
    </source>
</evidence>
<dbReference type="PANTHER" id="PTHR48086">
    <property type="entry name" value="SODIUM/PROLINE SYMPORTER-RELATED"/>
    <property type="match status" value="1"/>
</dbReference>
<keyword evidence="10 14" id="KW-0472">Membrane</keyword>
<dbReference type="GO" id="GO:0005298">
    <property type="term" value="F:proline:sodium symporter activity"/>
    <property type="evidence" value="ECO:0007669"/>
    <property type="project" value="UniProtKB-UniRule"/>
</dbReference>
<dbReference type="GO" id="GO:0031402">
    <property type="term" value="F:sodium ion binding"/>
    <property type="evidence" value="ECO:0007669"/>
    <property type="project" value="UniProtKB-UniRule"/>
</dbReference>
<evidence type="ECO:0000256" key="1">
    <source>
        <dbReference type="ARBA" id="ARBA00004651"/>
    </source>
</evidence>
<keyword evidence="6 14" id="KW-0769">Symport</keyword>
<comment type="function">
    <text evidence="14">Catalyzes the sodium-dependent uptake of extracellular L-proline.</text>
</comment>
<keyword evidence="5 14" id="KW-0812">Transmembrane</keyword>
<comment type="similarity">
    <text evidence="2 13">Belongs to the sodium:solute symporter (SSF) (TC 2.A.21) family.</text>
</comment>
<feature type="transmembrane region" description="Helical" evidence="14">
    <location>
        <begin position="181"/>
        <end position="203"/>
    </location>
</feature>
<keyword evidence="11 14" id="KW-0739">Sodium transport</keyword>
<dbReference type="AlphaFoldDB" id="A0A7C4UHQ5"/>
<keyword evidence="7 14" id="KW-1133">Transmembrane helix</keyword>
<dbReference type="GO" id="GO:0015824">
    <property type="term" value="P:proline transport"/>
    <property type="evidence" value="ECO:0007669"/>
    <property type="project" value="UniProtKB-UniRule"/>
</dbReference>
<dbReference type="PANTHER" id="PTHR48086:SF3">
    <property type="entry name" value="SODIUM_PROLINE SYMPORTER"/>
    <property type="match status" value="1"/>
</dbReference>
<evidence type="ECO:0000256" key="13">
    <source>
        <dbReference type="RuleBase" id="RU362091"/>
    </source>
</evidence>
<evidence type="ECO:0000256" key="11">
    <source>
        <dbReference type="ARBA" id="ARBA00023201"/>
    </source>
</evidence>
<keyword evidence="3 14" id="KW-0813">Transport</keyword>
<keyword evidence="8 14" id="KW-0915">Sodium</keyword>
<feature type="transmembrane region" description="Helical" evidence="14">
    <location>
        <begin position="315"/>
        <end position="341"/>
    </location>
</feature>
<feature type="transmembrane region" description="Helical" evidence="14">
    <location>
        <begin position="77"/>
        <end position="95"/>
    </location>
</feature>
<dbReference type="InterPro" id="IPR038377">
    <property type="entry name" value="Na/Glc_symporter_sf"/>
</dbReference>
<dbReference type="EMBL" id="DTHG01000107">
    <property type="protein sequence ID" value="HGW92650.1"/>
    <property type="molecule type" value="Genomic_DNA"/>
</dbReference>
<evidence type="ECO:0000256" key="5">
    <source>
        <dbReference type="ARBA" id="ARBA00022692"/>
    </source>
</evidence>
<dbReference type="Gene3D" id="1.20.1730.10">
    <property type="entry name" value="Sodium/glucose cotransporter"/>
    <property type="match status" value="1"/>
</dbReference>
<evidence type="ECO:0000256" key="14">
    <source>
        <dbReference type="RuleBase" id="RU366012"/>
    </source>
</evidence>
<proteinExistence type="inferred from homology"/>
<evidence type="ECO:0000256" key="9">
    <source>
        <dbReference type="ARBA" id="ARBA00023065"/>
    </source>
</evidence>
<evidence type="ECO:0000256" key="3">
    <source>
        <dbReference type="ARBA" id="ARBA00022448"/>
    </source>
</evidence>
<evidence type="ECO:0000256" key="8">
    <source>
        <dbReference type="ARBA" id="ARBA00023053"/>
    </source>
</evidence>
<dbReference type="PROSITE" id="PS50283">
    <property type="entry name" value="NA_SOLUT_SYMP_3"/>
    <property type="match status" value="1"/>
</dbReference>